<dbReference type="PANTHER" id="PTHR11785:SF512">
    <property type="entry name" value="SOBREMESA, ISOFORM B"/>
    <property type="match status" value="1"/>
</dbReference>
<sequence>MTSTQQEFKPSLSLLDATMVVAGSMIGSGIFIVSADITRNVGSAGWLLVVWLVTGFMTLTAALSYGELSAMFPKAGGQYVYLKEAFNKLAGFLYGWSFFTVIQTATIAAVGVAFSKFTGYFIPALDINDENILFQVGLFKLYPAQIVSILVIALLTYINTRGINGGKAIQTVFTITKLLSLFGLIVFGLMMAAKADVWNANWSNAWEMNKLSEGGMIAGVAGSAVLGAIAASMVGSIFSSDAWNNVTFIAGEIKNPKRNIGLSLFLGTLIVTLIYVAANVMYISVLPMNEIAFAKQDRVAVAAANEIFGNVGTYVIAAMIMISTFGCINGLVLAGARVYYTMAQDGLFFKQAGTLNKNAVPQWALWAQCVWASLLCLSGQYGDLLDMISFVVVLFYVLTIIGIFVLRAKRPDIERPYKAFAYPVLPIIYIILGLTFCFFLITMKPLYAGIGFGIVLLGIPVYYIAVANQKK</sequence>
<evidence type="ECO:0000256" key="5">
    <source>
        <dbReference type="SAM" id="Phobius"/>
    </source>
</evidence>
<accession>A0A7G5XK34</accession>
<dbReference type="GO" id="GO:0015179">
    <property type="term" value="F:L-amino acid transmembrane transporter activity"/>
    <property type="evidence" value="ECO:0007669"/>
    <property type="project" value="TreeGrafter"/>
</dbReference>
<comment type="subcellular location">
    <subcellularLocation>
        <location evidence="1">Membrane</location>
        <topology evidence="1">Multi-pass membrane protein</topology>
    </subcellularLocation>
</comment>
<feature type="transmembrane region" description="Helical" evidence="5">
    <location>
        <begin position="132"/>
        <end position="157"/>
    </location>
</feature>
<dbReference type="PIRSF" id="PIRSF006060">
    <property type="entry name" value="AA_transporter"/>
    <property type="match status" value="1"/>
</dbReference>
<reference evidence="7" key="1">
    <citation type="submission" date="2020-08" db="EMBL/GenBank/DDBJ databases">
        <title>Lacibacter sp. S13-6-6 genome sequencing.</title>
        <authorList>
            <person name="Jin L."/>
        </authorList>
    </citation>
    <scope>NUCLEOTIDE SEQUENCE [LARGE SCALE GENOMIC DNA]</scope>
    <source>
        <strain evidence="7">S13-6-6</strain>
    </source>
</reference>
<feature type="transmembrane region" description="Helical" evidence="5">
    <location>
        <begin position="420"/>
        <end position="441"/>
    </location>
</feature>
<dbReference type="AlphaFoldDB" id="A0A7G5XK34"/>
<keyword evidence="7" id="KW-1185">Reference proteome</keyword>
<name>A0A7G5XK34_9BACT</name>
<feature type="transmembrane region" description="Helical" evidence="5">
    <location>
        <begin position="259"/>
        <end position="278"/>
    </location>
</feature>
<feature type="transmembrane region" description="Helical" evidence="5">
    <location>
        <begin position="89"/>
        <end position="112"/>
    </location>
</feature>
<evidence type="ECO:0000256" key="1">
    <source>
        <dbReference type="ARBA" id="ARBA00004141"/>
    </source>
</evidence>
<feature type="transmembrane region" description="Helical" evidence="5">
    <location>
        <begin position="215"/>
        <end position="238"/>
    </location>
</feature>
<dbReference type="RefSeq" id="WP_182805239.1">
    <property type="nucleotide sequence ID" value="NZ_CP060007.1"/>
</dbReference>
<evidence type="ECO:0000256" key="4">
    <source>
        <dbReference type="ARBA" id="ARBA00023136"/>
    </source>
</evidence>
<dbReference type="PANTHER" id="PTHR11785">
    <property type="entry name" value="AMINO ACID TRANSPORTER"/>
    <property type="match status" value="1"/>
</dbReference>
<feature type="transmembrane region" description="Helical" evidence="5">
    <location>
        <begin position="447"/>
        <end position="466"/>
    </location>
</feature>
<feature type="transmembrane region" description="Helical" evidence="5">
    <location>
        <begin position="45"/>
        <end position="68"/>
    </location>
</feature>
<dbReference type="Gene3D" id="1.20.1740.10">
    <property type="entry name" value="Amino acid/polyamine transporter I"/>
    <property type="match status" value="1"/>
</dbReference>
<evidence type="ECO:0000313" key="6">
    <source>
        <dbReference type="EMBL" id="QNA45837.1"/>
    </source>
</evidence>
<dbReference type="EMBL" id="CP060007">
    <property type="protein sequence ID" value="QNA45837.1"/>
    <property type="molecule type" value="Genomic_DNA"/>
</dbReference>
<feature type="transmembrane region" description="Helical" evidence="5">
    <location>
        <begin position="314"/>
        <end position="340"/>
    </location>
</feature>
<dbReference type="InterPro" id="IPR050598">
    <property type="entry name" value="AminoAcid_Transporter"/>
</dbReference>
<dbReference type="KEGG" id="lacs:H4075_06490"/>
<dbReference type="Proteomes" id="UP000515344">
    <property type="component" value="Chromosome"/>
</dbReference>
<feature type="transmembrane region" description="Helical" evidence="5">
    <location>
        <begin position="178"/>
        <end position="195"/>
    </location>
</feature>
<evidence type="ECO:0000256" key="2">
    <source>
        <dbReference type="ARBA" id="ARBA00022692"/>
    </source>
</evidence>
<keyword evidence="3 5" id="KW-1133">Transmembrane helix</keyword>
<feature type="transmembrane region" description="Helical" evidence="5">
    <location>
        <begin position="12"/>
        <end position="33"/>
    </location>
</feature>
<proteinExistence type="predicted"/>
<feature type="transmembrane region" description="Helical" evidence="5">
    <location>
        <begin position="360"/>
        <end position="381"/>
    </location>
</feature>
<evidence type="ECO:0000313" key="7">
    <source>
        <dbReference type="Proteomes" id="UP000515344"/>
    </source>
</evidence>
<dbReference type="GO" id="GO:0016020">
    <property type="term" value="C:membrane"/>
    <property type="evidence" value="ECO:0007669"/>
    <property type="project" value="UniProtKB-SubCell"/>
</dbReference>
<dbReference type="Pfam" id="PF13520">
    <property type="entry name" value="AA_permease_2"/>
    <property type="match status" value="1"/>
</dbReference>
<gene>
    <name evidence="6" type="ORF">H4075_06490</name>
</gene>
<dbReference type="InterPro" id="IPR002293">
    <property type="entry name" value="AA/rel_permease1"/>
</dbReference>
<protein>
    <submittedName>
        <fullName evidence="6">Amino acid permease</fullName>
    </submittedName>
</protein>
<feature type="transmembrane region" description="Helical" evidence="5">
    <location>
        <begin position="387"/>
        <end position="408"/>
    </location>
</feature>
<evidence type="ECO:0000256" key="3">
    <source>
        <dbReference type="ARBA" id="ARBA00022989"/>
    </source>
</evidence>
<keyword evidence="4 5" id="KW-0472">Membrane</keyword>
<organism evidence="6 7">
    <name type="scientific">Lacibacter sediminis</name>
    <dbReference type="NCBI Taxonomy" id="2760713"/>
    <lineage>
        <taxon>Bacteria</taxon>
        <taxon>Pseudomonadati</taxon>
        <taxon>Bacteroidota</taxon>
        <taxon>Chitinophagia</taxon>
        <taxon>Chitinophagales</taxon>
        <taxon>Chitinophagaceae</taxon>
        <taxon>Lacibacter</taxon>
    </lineage>
</organism>
<keyword evidence="2 5" id="KW-0812">Transmembrane</keyword>